<dbReference type="AlphaFoldDB" id="A0A9X4J1C2"/>
<sequence length="198" mass="22582">MDEWVLKQLRAQVISDLKNHISTGYFSQNLESMAFSDAFKNHEYLSIENKWGYLAAKVGKKIYFDQSENLLPRELAACDVLMNLGFLASSKACLNVCEQIEQKAIENGVSDGNSGKVANQFKNQHIPTYHMNIKGALEQYLQHLSEEEAKPYLSLLSEVSRHRTHKPQITEDILEIKPNFMGIGLNLNALLRRARRKT</sequence>
<reference evidence="1" key="1">
    <citation type="submission" date="2022-02" db="EMBL/GenBank/DDBJ databases">
        <title>Emergence and expansion in Europe of a Vibrio aestuarianus clonal complex pathogenic for oysters.</title>
        <authorList>
            <person name="Mesnil A."/>
            <person name="Travers M.-A."/>
        </authorList>
    </citation>
    <scope>NUCLEOTIDE SEQUENCE</scope>
    <source>
        <strain evidence="1">19_064_15T1</strain>
    </source>
</reference>
<comment type="caution">
    <text evidence="1">The sequence shown here is derived from an EMBL/GenBank/DDBJ whole genome shotgun (WGS) entry which is preliminary data.</text>
</comment>
<dbReference type="RefSeq" id="WP_141195668.1">
    <property type="nucleotide sequence ID" value="NZ_JAKNAX010000133.1"/>
</dbReference>
<gene>
    <name evidence="1" type="ORF">L9X51_18855</name>
</gene>
<accession>A0A9X4J1C2</accession>
<name>A0A9X4J1C2_9VIBR</name>
<dbReference type="EMBL" id="JAKNAX010000133">
    <property type="protein sequence ID" value="MDE1348420.1"/>
    <property type="molecule type" value="Genomic_DNA"/>
</dbReference>
<evidence type="ECO:0000313" key="2">
    <source>
        <dbReference type="Proteomes" id="UP001140978"/>
    </source>
</evidence>
<dbReference type="Proteomes" id="UP001140978">
    <property type="component" value="Unassembled WGS sequence"/>
</dbReference>
<proteinExistence type="predicted"/>
<protein>
    <submittedName>
        <fullName evidence="1">Uncharacterized protein</fullName>
    </submittedName>
</protein>
<evidence type="ECO:0000313" key="1">
    <source>
        <dbReference type="EMBL" id="MDE1348420.1"/>
    </source>
</evidence>
<organism evidence="1 2">
    <name type="scientific">Vibrio aestuarianus</name>
    <dbReference type="NCBI Taxonomy" id="28171"/>
    <lineage>
        <taxon>Bacteria</taxon>
        <taxon>Pseudomonadati</taxon>
        <taxon>Pseudomonadota</taxon>
        <taxon>Gammaproteobacteria</taxon>
        <taxon>Vibrionales</taxon>
        <taxon>Vibrionaceae</taxon>
        <taxon>Vibrio</taxon>
    </lineage>
</organism>